<dbReference type="Gene3D" id="2.60.120.560">
    <property type="entry name" value="Exo-inulinase, domain 1"/>
    <property type="match status" value="1"/>
</dbReference>
<comment type="caution">
    <text evidence="2">The sequence shown here is derived from an EMBL/GenBank/DDBJ whole genome shotgun (WGS) entry which is preliminary data.</text>
</comment>
<reference evidence="3" key="1">
    <citation type="submission" date="2015-07" db="EMBL/GenBank/DDBJ databases">
        <title>Genome sequencing project for genomic taxonomy and phylogenomics of Bacillus-like bacteria.</title>
        <authorList>
            <person name="Liu B."/>
            <person name="Wang J."/>
            <person name="Zhu Y."/>
            <person name="Liu G."/>
            <person name="Chen Q."/>
            <person name="Chen Z."/>
            <person name="Lan J."/>
            <person name="Che J."/>
            <person name="Ge C."/>
            <person name="Shi H."/>
            <person name="Pan Z."/>
            <person name="Liu X."/>
        </authorList>
    </citation>
    <scope>NUCLEOTIDE SEQUENCE [LARGE SCALE GENOMIC DNA]</scope>
    <source>
        <strain evidence="3">DSM 9887</strain>
    </source>
</reference>
<name>A0A0K9YMB6_9BACL</name>
<organism evidence="2 3">
    <name type="scientific">Brevibacillus reuszeri</name>
    <dbReference type="NCBI Taxonomy" id="54915"/>
    <lineage>
        <taxon>Bacteria</taxon>
        <taxon>Bacillati</taxon>
        <taxon>Bacillota</taxon>
        <taxon>Bacilli</taxon>
        <taxon>Bacillales</taxon>
        <taxon>Paenibacillaceae</taxon>
        <taxon>Brevibacillus</taxon>
    </lineage>
</organism>
<evidence type="ECO:0008006" key="5">
    <source>
        <dbReference type="Google" id="ProtNLM"/>
    </source>
</evidence>
<gene>
    <name evidence="2" type="ORF">ADS79_28975</name>
    <name evidence="1" type="ORF">BRE01_24800</name>
</gene>
<dbReference type="AlphaFoldDB" id="A0A0K9YMB6"/>
<dbReference type="EMBL" id="BJON01000009">
    <property type="protein sequence ID" value="GED68778.1"/>
    <property type="molecule type" value="Genomic_DNA"/>
</dbReference>
<accession>A0A0K9YMB6</accession>
<dbReference type="Proteomes" id="UP000036834">
    <property type="component" value="Unassembled WGS sequence"/>
</dbReference>
<dbReference type="Proteomes" id="UP000319578">
    <property type="component" value="Unassembled WGS sequence"/>
</dbReference>
<keyword evidence="4" id="KW-1185">Reference proteome</keyword>
<evidence type="ECO:0000313" key="1">
    <source>
        <dbReference type="EMBL" id="GED68778.1"/>
    </source>
</evidence>
<dbReference type="OrthoDB" id="2634655at2"/>
<dbReference type="RefSeq" id="WP_049741910.1">
    <property type="nucleotide sequence ID" value="NZ_BJON01000009.1"/>
</dbReference>
<reference evidence="2" key="2">
    <citation type="submission" date="2015-07" db="EMBL/GenBank/DDBJ databases">
        <title>MeaNS - Measles Nucleotide Surveillance Program.</title>
        <authorList>
            <person name="Tran T."/>
            <person name="Druce J."/>
        </authorList>
    </citation>
    <scope>NUCLEOTIDE SEQUENCE</scope>
    <source>
        <strain evidence="2">DSM 9887</strain>
    </source>
</reference>
<dbReference type="PATRIC" id="fig|54915.3.peg.5008"/>
<proteinExistence type="predicted"/>
<protein>
    <recommendedName>
        <fullName evidence="5">3-keto-disaccharide hydrolase domain-containing protein</fullName>
    </recommendedName>
</protein>
<sequence length="330" mass="37530">MDPFVWSLWENTEPFDLGDSGARPGAWRDQKALFLSKINTPVFLRKPVPFTHYRLQAEVAIPEQVGFVGLVFGARDSQNYELVYLAPEEIQYDPIMNGCMTWQIYNGPRYQKPYSYQTGEWLKLTVEVHPEGAVVYAGEDACPQLVITSLQHGGLPGKIGFWGYLPVYIRNLSLEEIPSHSFPQVDAKASTPGDFITDWMMSEPYTPSDQPARINNWQHVRVEENGTLNINRLYKAGQGTAVQAKSSLTFDADTEATLSIGFSDHLRIWINEEEIYQGEWRWSPPASDGRIRSNHASFPVRWQAGVNTIRAELTNREFFGWGLCVRSESF</sequence>
<dbReference type="EMBL" id="LGIQ01000011">
    <property type="protein sequence ID" value="KNB69873.1"/>
    <property type="molecule type" value="Genomic_DNA"/>
</dbReference>
<evidence type="ECO:0000313" key="2">
    <source>
        <dbReference type="EMBL" id="KNB69873.1"/>
    </source>
</evidence>
<evidence type="ECO:0000313" key="3">
    <source>
        <dbReference type="Proteomes" id="UP000036834"/>
    </source>
</evidence>
<evidence type="ECO:0000313" key="4">
    <source>
        <dbReference type="Proteomes" id="UP000319578"/>
    </source>
</evidence>
<dbReference type="STRING" id="54915.ADS79_28975"/>
<reference evidence="1 4" key="3">
    <citation type="submission" date="2019-06" db="EMBL/GenBank/DDBJ databases">
        <title>Whole genome shotgun sequence of Brevibacillus reuszeri NBRC 15719.</title>
        <authorList>
            <person name="Hosoyama A."/>
            <person name="Uohara A."/>
            <person name="Ohji S."/>
            <person name="Ichikawa N."/>
        </authorList>
    </citation>
    <scope>NUCLEOTIDE SEQUENCE [LARGE SCALE GENOMIC DNA]</scope>
    <source>
        <strain evidence="1 4">NBRC 15719</strain>
    </source>
</reference>